<dbReference type="InterPro" id="IPR004635">
    <property type="entry name" value="Pept_S49_SppA"/>
</dbReference>
<dbReference type="InterPro" id="IPR002142">
    <property type="entry name" value="Peptidase_S49"/>
</dbReference>
<keyword evidence="5" id="KW-1133">Transmembrane helix</keyword>
<dbReference type="GO" id="GO:0008236">
    <property type="term" value="F:serine-type peptidase activity"/>
    <property type="evidence" value="ECO:0007669"/>
    <property type="project" value="UniProtKB-KW"/>
</dbReference>
<feature type="domain" description="Peptidase S49" evidence="6">
    <location>
        <begin position="115"/>
        <end position="261"/>
    </location>
</feature>
<organism evidence="7 8">
    <name type="scientific">Methanocalculus taiwanensis</name>
    <dbReference type="NCBI Taxonomy" id="106207"/>
    <lineage>
        <taxon>Archaea</taxon>
        <taxon>Methanobacteriati</taxon>
        <taxon>Methanobacteriota</taxon>
        <taxon>Stenosarchaea group</taxon>
        <taxon>Methanomicrobia</taxon>
        <taxon>Methanomicrobiales</taxon>
        <taxon>Methanocalculaceae</taxon>
        <taxon>Methanocalculus</taxon>
    </lineage>
</organism>
<protein>
    <submittedName>
        <fullName evidence="7">Signal peptide peptidase SppA</fullName>
    </submittedName>
</protein>
<dbReference type="InterPro" id="IPR047272">
    <property type="entry name" value="S49_SppA_C"/>
</dbReference>
<comment type="caution">
    <text evidence="7">The sequence shown here is derived from an EMBL/GenBank/DDBJ whole genome shotgun (WGS) entry which is preliminary data.</text>
</comment>
<evidence type="ECO:0000256" key="1">
    <source>
        <dbReference type="ARBA" id="ARBA00008683"/>
    </source>
</evidence>
<keyword evidence="4" id="KW-0720">Serine protease</keyword>
<dbReference type="Proteomes" id="UP001524383">
    <property type="component" value="Unassembled WGS sequence"/>
</dbReference>
<comment type="similarity">
    <text evidence="1">Belongs to the peptidase S49 family.</text>
</comment>
<dbReference type="PANTHER" id="PTHR42987">
    <property type="entry name" value="PEPTIDASE S49"/>
    <property type="match status" value="1"/>
</dbReference>
<dbReference type="AlphaFoldDB" id="A0ABD4TGN5"/>
<keyword evidence="8" id="KW-1185">Reference proteome</keyword>
<evidence type="ECO:0000256" key="3">
    <source>
        <dbReference type="ARBA" id="ARBA00022801"/>
    </source>
</evidence>
<dbReference type="Gene3D" id="3.90.226.10">
    <property type="entry name" value="2-enoyl-CoA Hydratase, Chain A, domain 1"/>
    <property type="match status" value="1"/>
</dbReference>
<dbReference type="SUPFAM" id="SSF52096">
    <property type="entry name" value="ClpP/crotonase"/>
    <property type="match status" value="1"/>
</dbReference>
<dbReference type="GO" id="GO:0006508">
    <property type="term" value="P:proteolysis"/>
    <property type="evidence" value="ECO:0007669"/>
    <property type="project" value="UniProtKB-KW"/>
</dbReference>
<dbReference type="PANTHER" id="PTHR42987:SF4">
    <property type="entry name" value="PROTEASE SOHB-RELATED"/>
    <property type="match status" value="1"/>
</dbReference>
<dbReference type="Gene3D" id="6.20.330.10">
    <property type="match status" value="1"/>
</dbReference>
<evidence type="ECO:0000259" key="6">
    <source>
        <dbReference type="Pfam" id="PF01343"/>
    </source>
</evidence>
<keyword evidence="5" id="KW-0812">Transmembrane</keyword>
<keyword evidence="3" id="KW-0378">Hydrolase</keyword>
<feature type="transmembrane region" description="Helical" evidence="5">
    <location>
        <begin position="21"/>
        <end position="41"/>
    </location>
</feature>
<name>A0ABD4TGN5_9EURY</name>
<evidence type="ECO:0000256" key="5">
    <source>
        <dbReference type="SAM" id="Phobius"/>
    </source>
</evidence>
<keyword evidence="2" id="KW-0645">Protease</keyword>
<evidence type="ECO:0000313" key="7">
    <source>
        <dbReference type="EMBL" id="MCQ1538138.1"/>
    </source>
</evidence>
<dbReference type="NCBIfam" id="TIGR00706">
    <property type="entry name" value="SppA_dom"/>
    <property type="match status" value="1"/>
</dbReference>
<dbReference type="InterPro" id="IPR029045">
    <property type="entry name" value="ClpP/crotonase-like_dom_sf"/>
</dbReference>
<sequence length="262" mass="28769">MNYIERQITQQRRKKLIKKGAFVLLLIVLLGFAILGIFSLFDPIAGADVSVIRIEGTIITGEAHSGGYIGSEYVGARIRKAADDPLTRAIVLRIDSGGGTPAAAQEIIRDILYAKMKKPVVVSMGDTATSGAYYVAAYADRIYSSYDTMTGGLGVIWIFYDTSDQLEKDGLAIDVVKSGEMKDMTYSYRGLTSEEEGMAQDLVDASFNRFYTDISTQRNVSRELIEDARLIRGEQALLIGLVDEIGNLQDAIDGAREMARLR</sequence>
<evidence type="ECO:0000256" key="4">
    <source>
        <dbReference type="ARBA" id="ARBA00022825"/>
    </source>
</evidence>
<dbReference type="RefSeq" id="WP_255332080.1">
    <property type="nucleotide sequence ID" value="NZ_VOTZ01000006.1"/>
</dbReference>
<evidence type="ECO:0000313" key="8">
    <source>
        <dbReference type="Proteomes" id="UP001524383"/>
    </source>
</evidence>
<evidence type="ECO:0000256" key="2">
    <source>
        <dbReference type="ARBA" id="ARBA00022670"/>
    </source>
</evidence>
<proteinExistence type="inferred from homology"/>
<accession>A0ABD4TGN5</accession>
<gene>
    <name evidence="7" type="primary">sppA</name>
    <name evidence="7" type="ORF">FTO68_03915</name>
</gene>
<dbReference type="EMBL" id="VOTZ01000006">
    <property type="protein sequence ID" value="MCQ1538138.1"/>
    <property type="molecule type" value="Genomic_DNA"/>
</dbReference>
<dbReference type="CDD" id="cd07023">
    <property type="entry name" value="S49_Sppa_N_C"/>
    <property type="match status" value="1"/>
</dbReference>
<keyword evidence="5" id="KW-0472">Membrane</keyword>
<reference evidence="7 8" key="1">
    <citation type="submission" date="2019-08" db="EMBL/GenBank/DDBJ databases">
        <authorList>
            <person name="Chen S.-C."/>
            <person name="Lai M.-C."/>
            <person name="You Y.-T."/>
        </authorList>
    </citation>
    <scope>NUCLEOTIDE SEQUENCE [LARGE SCALE GENOMIC DNA]</scope>
    <source>
        <strain evidence="7 8">P2F9704a</strain>
    </source>
</reference>
<dbReference type="Pfam" id="PF01343">
    <property type="entry name" value="Peptidase_S49"/>
    <property type="match status" value="1"/>
</dbReference>